<name>A0A6S7KSF3_PARCT</name>
<dbReference type="InterPro" id="IPR005312">
    <property type="entry name" value="DUF1759"/>
</dbReference>
<dbReference type="PANTHER" id="PTHR22954:SF3">
    <property type="entry name" value="PROTEIN CBG08539"/>
    <property type="match status" value="1"/>
</dbReference>
<keyword evidence="2" id="KW-1185">Reference proteome</keyword>
<protein>
    <submittedName>
        <fullName evidence="1">Uncharacterized protein</fullName>
    </submittedName>
</protein>
<evidence type="ECO:0000313" key="1">
    <source>
        <dbReference type="EMBL" id="CAB4023338.1"/>
    </source>
</evidence>
<comment type="caution">
    <text evidence="1">The sequence shown here is derived from an EMBL/GenBank/DDBJ whole genome shotgun (WGS) entry which is preliminary data.</text>
</comment>
<reference evidence="1" key="1">
    <citation type="submission" date="2020-04" db="EMBL/GenBank/DDBJ databases">
        <authorList>
            <person name="Alioto T."/>
            <person name="Alioto T."/>
            <person name="Gomez Garrido J."/>
        </authorList>
    </citation>
    <scope>NUCLEOTIDE SEQUENCE</scope>
    <source>
        <strain evidence="1">A484AB</strain>
    </source>
</reference>
<gene>
    <name evidence="1" type="ORF">PACLA_8A068156</name>
</gene>
<evidence type="ECO:0000313" key="2">
    <source>
        <dbReference type="Proteomes" id="UP001152795"/>
    </source>
</evidence>
<organism evidence="1 2">
    <name type="scientific">Paramuricea clavata</name>
    <name type="common">Red gorgonian</name>
    <name type="synonym">Violescent sea-whip</name>
    <dbReference type="NCBI Taxonomy" id="317549"/>
    <lineage>
        <taxon>Eukaryota</taxon>
        <taxon>Metazoa</taxon>
        <taxon>Cnidaria</taxon>
        <taxon>Anthozoa</taxon>
        <taxon>Octocorallia</taxon>
        <taxon>Malacalcyonacea</taxon>
        <taxon>Plexauridae</taxon>
        <taxon>Paramuricea</taxon>
    </lineage>
</organism>
<dbReference type="OrthoDB" id="5987458at2759"/>
<accession>A0A6S7KSF3</accession>
<feature type="non-terminal residue" evidence="1">
    <location>
        <position position="1"/>
    </location>
</feature>
<sequence length="310" mass="35619">MFHVHIERKLGELSLKSDTERQLLKLTRSKTKAILEKGNLDKIIRHKEALGKIVKELEELKIQGEKDKLQDGEAIEDVQKWGVDIEGEIDEADCEISHLNQYLTEAEARTENEKREKEKILLKQQRDEELYFEKCKLEQMASLGSVSVKSTKAEQAKVSSVKMPKLVITKYDGTYERWLFFWNKFEAEIDNTDLPAVTKFSYLKELLEPHVCDEIDGLPFTVEGYTRAKNILKTNHGNTSEIVRAYVKNIQELPTITGRKVNKIHEFIKNLSYNVQSLETTLGKLSQSLSMVRGVIEKLPGIKAKLVTNQ</sequence>
<dbReference type="Proteomes" id="UP001152795">
    <property type="component" value="Unassembled WGS sequence"/>
</dbReference>
<dbReference type="PANTHER" id="PTHR22954">
    <property type="entry name" value="RETROVIRAL PROTEASE-RELATED"/>
    <property type="match status" value="1"/>
</dbReference>
<proteinExistence type="predicted"/>
<dbReference type="Pfam" id="PF03564">
    <property type="entry name" value="DUF1759"/>
    <property type="match status" value="1"/>
</dbReference>
<dbReference type="EMBL" id="CACRXK020012451">
    <property type="protein sequence ID" value="CAB4023338.1"/>
    <property type="molecule type" value="Genomic_DNA"/>
</dbReference>
<dbReference type="AlphaFoldDB" id="A0A6S7KSF3"/>